<name>A0A183ACJ3_9TREM</name>
<keyword evidence="2" id="KW-1185">Reference proteome</keyword>
<organism evidence="3">
    <name type="scientific">Echinostoma caproni</name>
    <dbReference type="NCBI Taxonomy" id="27848"/>
    <lineage>
        <taxon>Eukaryota</taxon>
        <taxon>Metazoa</taxon>
        <taxon>Spiralia</taxon>
        <taxon>Lophotrochozoa</taxon>
        <taxon>Platyhelminthes</taxon>
        <taxon>Trematoda</taxon>
        <taxon>Digenea</taxon>
        <taxon>Plagiorchiida</taxon>
        <taxon>Echinostomata</taxon>
        <taxon>Echinostomatoidea</taxon>
        <taxon>Echinostomatidae</taxon>
        <taxon>Echinostoma</taxon>
    </lineage>
</organism>
<protein>
    <submittedName>
        <fullName evidence="3">RGS domain-containing protein</fullName>
    </submittedName>
</protein>
<dbReference type="EMBL" id="UZAN01041538">
    <property type="protein sequence ID" value="VDP73349.1"/>
    <property type="molecule type" value="Genomic_DNA"/>
</dbReference>
<reference evidence="1 2" key="2">
    <citation type="submission" date="2018-11" db="EMBL/GenBank/DDBJ databases">
        <authorList>
            <consortium name="Pathogen Informatics"/>
        </authorList>
    </citation>
    <scope>NUCLEOTIDE SEQUENCE [LARGE SCALE GENOMIC DNA]</scope>
    <source>
        <strain evidence="1 2">Egypt</strain>
    </source>
</reference>
<proteinExistence type="predicted"/>
<dbReference type="AlphaFoldDB" id="A0A183ACJ3"/>
<evidence type="ECO:0000313" key="1">
    <source>
        <dbReference type="EMBL" id="VDP73349.1"/>
    </source>
</evidence>
<dbReference type="OrthoDB" id="6250877at2759"/>
<accession>A0A183ACJ3</accession>
<evidence type="ECO:0000313" key="2">
    <source>
        <dbReference type="Proteomes" id="UP000272942"/>
    </source>
</evidence>
<sequence length="304" mass="34220">MGISLSRIASKLKLPHGAHKPAIKVLSLSSDSTTPIIKCQKHSLVPRATINREQFTILPAVCDPPPRTVKSNPKPILFGDHDSEVESIALESTRIQLAGDSISGSLLHPDKCSPPFKPEPLTYQLRLKLLESEMTRLMFLDLYDLDLQSLSEEEFIHWCEKAEMPQTMTMYKAFKQDATNYATKRHLTALENRFDIQVTLGDCLPLYEFNSVSTKSQHFSPGRLGRDLTIYGKLQSRIVAAVNYLGAILNQLQRDQLILPNSHLFALSTEVSLHKWILPRAPGSESRLLQLRRHATRPSLTGPY</sequence>
<reference evidence="3" key="1">
    <citation type="submission" date="2016-06" db="UniProtKB">
        <authorList>
            <consortium name="WormBaseParasite"/>
        </authorList>
    </citation>
    <scope>IDENTIFICATION</scope>
</reference>
<evidence type="ECO:0000313" key="3">
    <source>
        <dbReference type="WBParaSite" id="ECPE_0000469001-mRNA-1"/>
    </source>
</evidence>
<gene>
    <name evidence="1" type="ORF">ECPE_LOCUS4678</name>
</gene>
<dbReference type="WBParaSite" id="ECPE_0000469001-mRNA-1">
    <property type="protein sequence ID" value="ECPE_0000469001-mRNA-1"/>
    <property type="gene ID" value="ECPE_0000469001"/>
</dbReference>
<dbReference type="Proteomes" id="UP000272942">
    <property type="component" value="Unassembled WGS sequence"/>
</dbReference>